<protein>
    <submittedName>
        <fullName evidence="2">Panacea domain-containing protein</fullName>
    </submittedName>
</protein>
<gene>
    <name evidence="2" type="ORF">L6E24_03335</name>
</gene>
<dbReference type="GeneID" id="74306696"/>
<dbReference type="InterPro" id="IPR025272">
    <property type="entry name" value="SocA_Panacea"/>
</dbReference>
<name>A0A9E7PMV8_9EURY</name>
<accession>A0A9E7PMV8</accession>
<keyword evidence="3" id="KW-1185">Reference proteome</keyword>
<proteinExistence type="predicted"/>
<dbReference type="KEGG" id="mend:L6E24_03335"/>
<dbReference type="RefSeq" id="WP_257743308.1">
    <property type="nucleotide sequence ID" value="NZ_CP096115.1"/>
</dbReference>
<sequence length="319" mass="36384">MNAIMYAFEKYPDAGQDRIVNIPFLIDLISYNQIGTTILDNTYLRMPYGPVSAYAYSKMEELLSANMRLKKVSGDESGDAASLLQKRQDLSRFSIYEYYLLNKVLSKAGDMECEEFSDYINSFNLSSEAEGLGTIPLKEFYLDSDDAGKLSSFGFSHITEEQEFTRSINLFSKEVSGMGRPDKVLVNWKLNEIRDKFPEYSGDLFYDIYLDWDEAFRLLVKDYHVFADVLGRQFCENYCITTNECSSSEYSSLVQCAHDDYSLKIKEISDFLADDDNFSKKLPGKNSDKAFIELIKSCNNSLNVTKLKMDTPSDGSLLL</sequence>
<dbReference type="Proteomes" id="UP001060368">
    <property type="component" value="Chromosome"/>
</dbReference>
<evidence type="ECO:0000313" key="2">
    <source>
        <dbReference type="EMBL" id="UUX93168.1"/>
    </source>
</evidence>
<feature type="domain" description="Antitoxin SocA-like Panacea" evidence="1">
    <location>
        <begin position="24"/>
        <end position="120"/>
    </location>
</feature>
<evidence type="ECO:0000259" key="1">
    <source>
        <dbReference type="Pfam" id="PF13274"/>
    </source>
</evidence>
<evidence type="ECO:0000313" key="3">
    <source>
        <dbReference type="Proteomes" id="UP001060368"/>
    </source>
</evidence>
<dbReference type="EMBL" id="CP096115">
    <property type="protein sequence ID" value="UUX93168.1"/>
    <property type="molecule type" value="Genomic_DNA"/>
</dbReference>
<reference evidence="2" key="1">
    <citation type="submission" date="2022-04" db="EMBL/GenBank/DDBJ databases">
        <title>Complete genome of Methanoplanus endosymbiosus DSM 3599.</title>
        <authorList>
            <person name="Chen S.-C."/>
            <person name="You Y.-T."/>
            <person name="Zhou Y.-Z."/>
            <person name="Lai M.-C."/>
        </authorList>
    </citation>
    <scope>NUCLEOTIDE SEQUENCE</scope>
    <source>
        <strain evidence="2">DSM 3599</strain>
    </source>
</reference>
<dbReference type="Pfam" id="PF13274">
    <property type="entry name" value="SocA_Panacea"/>
    <property type="match status" value="1"/>
</dbReference>
<dbReference type="AlphaFoldDB" id="A0A9E7PMV8"/>
<organism evidence="2 3">
    <name type="scientific">Methanoplanus endosymbiosus</name>
    <dbReference type="NCBI Taxonomy" id="33865"/>
    <lineage>
        <taxon>Archaea</taxon>
        <taxon>Methanobacteriati</taxon>
        <taxon>Methanobacteriota</taxon>
        <taxon>Stenosarchaea group</taxon>
        <taxon>Methanomicrobia</taxon>
        <taxon>Methanomicrobiales</taxon>
        <taxon>Methanomicrobiaceae</taxon>
        <taxon>Methanoplanus</taxon>
    </lineage>
</organism>